<dbReference type="EMBL" id="JAHBAY010000002">
    <property type="protein sequence ID" value="MBT0768176.1"/>
    <property type="molecule type" value="Genomic_DNA"/>
</dbReference>
<comment type="caution">
    <text evidence="1">The sequence shown here is derived from an EMBL/GenBank/DDBJ whole genome shotgun (WGS) entry which is preliminary data.</text>
</comment>
<proteinExistence type="predicted"/>
<protein>
    <submittedName>
        <fullName evidence="1">Uncharacterized protein</fullName>
    </submittedName>
</protein>
<evidence type="ECO:0000313" key="1">
    <source>
        <dbReference type="EMBL" id="MBT0768176.1"/>
    </source>
</evidence>
<sequence length="69" mass="7293">MSAFGTDGFTLSSAVLEVPWATMAVPCGRVAIRTIVTGSFGLLVRGTCAQMPGSRCSPAPRFLSVICWR</sequence>
<name>A0ABS5TDA5_9ACTN</name>
<dbReference type="RefSeq" id="WP_214154481.1">
    <property type="nucleotide sequence ID" value="NZ_JAHBAY010000002.1"/>
</dbReference>
<accession>A0ABS5TDA5</accession>
<reference evidence="1 2" key="1">
    <citation type="submission" date="2021-05" db="EMBL/GenBank/DDBJ databases">
        <title>Kineosporia and Streptomyces sp. nov. two new marine actinobacteria isolated from Coral.</title>
        <authorList>
            <person name="Buangrab K."/>
            <person name="Sutthacheep M."/>
            <person name="Yeemin T."/>
            <person name="Harunari E."/>
            <person name="Igarashi Y."/>
            <person name="Kanchanasin P."/>
            <person name="Tanasupawat S."/>
            <person name="Phongsopitanun W."/>
        </authorList>
    </citation>
    <scope>NUCLEOTIDE SEQUENCE [LARGE SCALE GENOMIC DNA]</scope>
    <source>
        <strain evidence="1 2">J2-2</strain>
    </source>
</reference>
<keyword evidence="2" id="KW-1185">Reference proteome</keyword>
<evidence type="ECO:0000313" key="2">
    <source>
        <dbReference type="Proteomes" id="UP001197247"/>
    </source>
</evidence>
<gene>
    <name evidence="1" type="ORF">KIH74_04535</name>
</gene>
<organism evidence="1 2">
    <name type="scientific">Kineosporia corallincola</name>
    <dbReference type="NCBI Taxonomy" id="2835133"/>
    <lineage>
        <taxon>Bacteria</taxon>
        <taxon>Bacillati</taxon>
        <taxon>Actinomycetota</taxon>
        <taxon>Actinomycetes</taxon>
        <taxon>Kineosporiales</taxon>
        <taxon>Kineosporiaceae</taxon>
        <taxon>Kineosporia</taxon>
    </lineage>
</organism>
<dbReference type="Proteomes" id="UP001197247">
    <property type="component" value="Unassembled WGS sequence"/>
</dbReference>